<feature type="region of interest" description="Disordered" evidence="3">
    <location>
        <begin position="135"/>
        <end position="186"/>
    </location>
</feature>
<evidence type="ECO:0000259" key="4">
    <source>
        <dbReference type="Pfam" id="PF25316"/>
    </source>
</evidence>
<evidence type="ECO:0000313" key="6">
    <source>
        <dbReference type="EMBL" id="KAJ7362696.1"/>
    </source>
</evidence>
<keyword evidence="2" id="KW-0677">Repeat</keyword>
<evidence type="ECO:0000256" key="2">
    <source>
        <dbReference type="ARBA" id="ARBA00022737"/>
    </source>
</evidence>
<dbReference type="InterPro" id="IPR027268">
    <property type="entry name" value="Peptidase_M4/M1_CTD_sf"/>
</dbReference>
<evidence type="ECO:0000313" key="7">
    <source>
        <dbReference type="Proteomes" id="UP001218218"/>
    </source>
</evidence>
<dbReference type="GO" id="GO:0005669">
    <property type="term" value="C:transcription factor TFIID complex"/>
    <property type="evidence" value="ECO:0007669"/>
    <property type="project" value="InterPro"/>
</dbReference>
<dbReference type="GO" id="GO:0006367">
    <property type="term" value="P:transcription initiation at RNA polymerase II promoter"/>
    <property type="evidence" value="ECO:0007669"/>
    <property type="project" value="TreeGrafter"/>
</dbReference>
<organism evidence="6 7">
    <name type="scientific">Mycena albidolilacea</name>
    <dbReference type="NCBI Taxonomy" id="1033008"/>
    <lineage>
        <taxon>Eukaryota</taxon>
        <taxon>Fungi</taxon>
        <taxon>Dikarya</taxon>
        <taxon>Basidiomycota</taxon>
        <taxon>Agaricomycotina</taxon>
        <taxon>Agaricomycetes</taxon>
        <taxon>Agaricomycetidae</taxon>
        <taxon>Agaricales</taxon>
        <taxon>Marasmiineae</taxon>
        <taxon>Mycenaceae</taxon>
        <taxon>Mycena</taxon>
    </lineage>
</organism>
<proteinExistence type="predicted"/>
<feature type="domain" description="Transcription initiation factor TFIID subunit 2 Ig-like" evidence="4">
    <location>
        <begin position="329"/>
        <end position="479"/>
    </location>
</feature>
<dbReference type="Proteomes" id="UP001218218">
    <property type="component" value="Unassembled WGS sequence"/>
</dbReference>
<dbReference type="Pfam" id="PF21032">
    <property type="entry name" value="PROPPIN"/>
    <property type="match status" value="1"/>
</dbReference>
<keyword evidence="1" id="KW-0853">WD repeat</keyword>
<dbReference type="Gene3D" id="1.10.390.10">
    <property type="entry name" value="Neutral Protease Domain 2"/>
    <property type="match status" value="1"/>
</dbReference>
<dbReference type="SUPFAM" id="SSF50978">
    <property type="entry name" value="WD40 repeat-like"/>
    <property type="match status" value="1"/>
</dbReference>
<dbReference type="InterPro" id="IPR057991">
    <property type="entry name" value="TPR_TAF2_C"/>
</dbReference>
<dbReference type="GO" id="GO:0003682">
    <property type="term" value="F:chromatin binding"/>
    <property type="evidence" value="ECO:0007669"/>
    <property type="project" value="TreeGrafter"/>
</dbReference>
<sequence>MPNPEAICALSPSVDAPYLAYPSLLPSSSLAAACTSSNSTSSGAASATSTSSSNSNANLDAGTGWGDMMLFSTPALAPANVVRAHRSPLTIMALSANGNLLATTSRKGTVIRVFATPSLDKLYQFRHDAHLLPRIQRRRHPPRSGERTRDGALGAGREASNGNGNGNAHSPAKSTDGHTDAGYEPFVAGRNGAGPFHMYSIPRDHIADDGNSSPPTYAFCLPGHKSLLTTSTTCLCSAMSFYMTEIGSYSLGSYKLAFVDEMPTQRFDSSTFWLLTVDLLHAEDTIEQALETRHALSHALACQWMGISIQPKFFSDTWLVNGLALSTWKFGFSASFNRKKMAVEITMWQEGPAYQMLEGNEHALALLKPVRIFEGQMTVRIHEADGTPYEHVLDIQAPFKRCWVPFGVECGRVGRDTKRYLAWRAAAQAAEEDTEAVEAMGMLEDWIEEDETAMSGATYEWIHMDTDFEWIVDLKFEQQDFMWVSQLQRDRDLVAQLEVWSAQCAACSGTVTHENCVKYLEQDGVGVYYFRIRCEAAVALVHCSIPRLDYLGLFHLFKLFLRYCYDPEDPNQDLFAHTYVPKPNDFSDLSEYFVHKASSPLALIIAISRTRYPSGKSPSIVRKFLIDQLRYNDNMSNAAKSFYICTICTILSLAAYTTISTVSPECGELLPLEVRTEYNEEDADLLKQSFSEMDRYRAMDRLIPSTHNNITIASYGFERHPKRTDSVFPADTKVAALHVEFALESGIMMVFEVNGAAGEPVVGVDVVHDDEIKAVKIRTNHSREAIWGEDRNFSSAHVAASLISVLILSWHRRRYTYPQTSTARATVAGPGTRIAL</sequence>
<keyword evidence="7" id="KW-1185">Reference proteome</keyword>
<accession>A0AAD7F0N3</accession>
<dbReference type="PANTHER" id="PTHR15137:SF9">
    <property type="entry name" value="TRANSCRIPTION INITIATION FACTOR TFIID SUBUNIT 2"/>
    <property type="match status" value="1"/>
</dbReference>
<protein>
    <submittedName>
        <fullName evidence="6">Uncharacterized protein</fullName>
    </submittedName>
</protein>
<dbReference type="GO" id="GO:0016251">
    <property type="term" value="F:RNA polymerase II general transcription initiation factor activity"/>
    <property type="evidence" value="ECO:0007669"/>
    <property type="project" value="TreeGrafter"/>
</dbReference>
<dbReference type="AlphaFoldDB" id="A0AAD7F0N3"/>
<dbReference type="EMBL" id="JARIHO010000004">
    <property type="protein sequence ID" value="KAJ7362696.1"/>
    <property type="molecule type" value="Genomic_DNA"/>
</dbReference>
<dbReference type="InterPro" id="IPR037813">
    <property type="entry name" value="TAF2"/>
</dbReference>
<feature type="domain" description="Transcription initiation factor TFIID subunit 2 TPR repeats" evidence="5">
    <location>
        <begin position="480"/>
        <end position="714"/>
    </location>
</feature>
<dbReference type="PANTHER" id="PTHR15137">
    <property type="entry name" value="TRANSCRIPTION INITIATION FACTOR TFIID"/>
    <property type="match status" value="1"/>
</dbReference>
<dbReference type="InterPro" id="IPR048720">
    <property type="entry name" value="PROPPIN"/>
</dbReference>
<evidence type="ECO:0000259" key="5">
    <source>
        <dbReference type="Pfam" id="PF25577"/>
    </source>
</evidence>
<dbReference type="InterPro" id="IPR057345">
    <property type="entry name" value="Ig-like_TAF2"/>
</dbReference>
<name>A0AAD7F0N3_9AGAR</name>
<dbReference type="Pfam" id="PF25316">
    <property type="entry name" value="TAF2_3rd"/>
    <property type="match status" value="1"/>
</dbReference>
<evidence type="ECO:0000256" key="1">
    <source>
        <dbReference type="ARBA" id="ARBA00022574"/>
    </source>
</evidence>
<dbReference type="Pfam" id="PF25577">
    <property type="entry name" value="TPR_TAF2_C"/>
    <property type="match status" value="1"/>
</dbReference>
<comment type="caution">
    <text evidence="6">The sequence shown here is derived from an EMBL/GenBank/DDBJ whole genome shotgun (WGS) entry which is preliminary data.</text>
</comment>
<gene>
    <name evidence="6" type="ORF">DFH08DRAFT_1025072</name>
</gene>
<dbReference type="SUPFAM" id="SSF55486">
    <property type="entry name" value="Metalloproteases ('zincins'), catalytic domain"/>
    <property type="match status" value="1"/>
</dbReference>
<dbReference type="InterPro" id="IPR036322">
    <property type="entry name" value="WD40_repeat_dom_sf"/>
</dbReference>
<reference evidence="6" key="1">
    <citation type="submission" date="2023-03" db="EMBL/GenBank/DDBJ databases">
        <title>Massive genome expansion in bonnet fungi (Mycena s.s.) driven by repeated elements and novel gene families across ecological guilds.</title>
        <authorList>
            <consortium name="Lawrence Berkeley National Laboratory"/>
            <person name="Harder C.B."/>
            <person name="Miyauchi S."/>
            <person name="Viragh M."/>
            <person name="Kuo A."/>
            <person name="Thoen E."/>
            <person name="Andreopoulos B."/>
            <person name="Lu D."/>
            <person name="Skrede I."/>
            <person name="Drula E."/>
            <person name="Henrissat B."/>
            <person name="Morin E."/>
            <person name="Kohler A."/>
            <person name="Barry K."/>
            <person name="LaButti K."/>
            <person name="Morin E."/>
            <person name="Salamov A."/>
            <person name="Lipzen A."/>
            <person name="Mereny Z."/>
            <person name="Hegedus B."/>
            <person name="Baldrian P."/>
            <person name="Stursova M."/>
            <person name="Weitz H."/>
            <person name="Taylor A."/>
            <person name="Grigoriev I.V."/>
            <person name="Nagy L.G."/>
            <person name="Martin F."/>
            <person name="Kauserud H."/>
        </authorList>
    </citation>
    <scope>NUCLEOTIDE SEQUENCE</scope>
    <source>
        <strain evidence="6">CBHHK002</strain>
    </source>
</reference>
<evidence type="ECO:0000256" key="3">
    <source>
        <dbReference type="SAM" id="MobiDB-lite"/>
    </source>
</evidence>
<dbReference type="GO" id="GO:0000976">
    <property type="term" value="F:transcription cis-regulatory region binding"/>
    <property type="evidence" value="ECO:0007669"/>
    <property type="project" value="TreeGrafter"/>
</dbReference>